<evidence type="ECO:0000313" key="2">
    <source>
        <dbReference type="EMBL" id="KAF4668256.1"/>
    </source>
</evidence>
<proteinExistence type="predicted"/>
<keyword evidence="1" id="KW-0472">Membrane</keyword>
<dbReference type="OrthoDB" id="10619042at2759"/>
<feature type="transmembrane region" description="Helical" evidence="1">
    <location>
        <begin position="76"/>
        <end position="94"/>
    </location>
</feature>
<reference evidence="2 3" key="1">
    <citation type="submission" date="2020-04" db="EMBL/GenBank/DDBJ databases">
        <title>Perkinsus chesapeaki whole genome sequence.</title>
        <authorList>
            <person name="Bogema D.R."/>
        </authorList>
    </citation>
    <scope>NUCLEOTIDE SEQUENCE [LARGE SCALE GENOMIC DNA]</scope>
    <source>
        <strain evidence="2">ATCC PRA-425</strain>
    </source>
</reference>
<evidence type="ECO:0000313" key="3">
    <source>
        <dbReference type="Proteomes" id="UP000591131"/>
    </source>
</evidence>
<dbReference type="Proteomes" id="UP000591131">
    <property type="component" value="Unassembled WGS sequence"/>
</dbReference>
<sequence length="271" mass="29988">MHFRNSTITSATAKSSRRSLSPELDLFKSPERIIALGCLAVIAVAVALVWYESYSSVSDGLDHCVVDDSHPEGQSLVGIVFTYLALIYVMWLTAGEISLCRGLSKGMCDITGIGKGSMGEDVERKKENKRRMKTALKKKKGLKSRPPSKRLRSCCRLPCITCRFDEICEYMQPPGTWVSLTWLRHRLDRKGLKALDHMLNAGWLDSSSCGGYCRACPIGDFTFDGPVPNRTGPCPPPLAESNSIEGFVEVQEPIEDVSGPESDWEVYECSL</sequence>
<feature type="transmembrane region" description="Helical" evidence="1">
    <location>
        <begin position="33"/>
        <end position="51"/>
    </location>
</feature>
<keyword evidence="1" id="KW-0812">Transmembrane</keyword>
<keyword evidence="1" id="KW-1133">Transmembrane helix</keyword>
<dbReference type="AlphaFoldDB" id="A0A7J6MA62"/>
<protein>
    <submittedName>
        <fullName evidence="2">Uncharacterized protein</fullName>
    </submittedName>
</protein>
<organism evidence="2 3">
    <name type="scientific">Perkinsus chesapeaki</name>
    <name type="common">Clam parasite</name>
    <name type="synonym">Perkinsus andrewsi</name>
    <dbReference type="NCBI Taxonomy" id="330153"/>
    <lineage>
        <taxon>Eukaryota</taxon>
        <taxon>Sar</taxon>
        <taxon>Alveolata</taxon>
        <taxon>Perkinsozoa</taxon>
        <taxon>Perkinsea</taxon>
        <taxon>Perkinsida</taxon>
        <taxon>Perkinsidae</taxon>
        <taxon>Perkinsus</taxon>
    </lineage>
</organism>
<name>A0A7J6MA62_PERCH</name>
<keyword evidence="3" id="KW-1185">Reference proteome</keyword>
<evidence type="ECO:0000256" key="1">
    <source>
        <dbReference type="SAM" id="Phobius"/>
    </source>
</evidence>
<gene>
    <name evidence="2" type="ORF">FOL47_003111</name>
</gene>
<accession>A0A7J6MA62</accession>
<dbReference type="EMBL" id="JAAPAO010000194">
    <property type="protein sequence ID" value="KAF4668256.1"/>
    <property type="molecule type" value="Genomic_DNA"/>
</dbReference>
<comment type="caution">
    <text evidence="2">The sequence shown here is derived from an EMBL/GenBank/DDBJ whole genome shotgun (WGS) entry which is preliminary data.</text>
</comment>